<dbReference type="SUPFAM" id="SSF52172">
    <property type="entry name" value="CheY-like"/>
    <property type="match status" value="1"/>
</dbReference>
<dbReference type="PRINTS" id="PR00038">
    <property type="entry name" value="HTHLUXR"/>
</dbReference>
<evidence type="ECO:0000256" key="4">
    <source>
        <dbReference type="ARBA" id="ARBA00023163"/>
    </source>
</evidence>
<comment type="caution">
    <text evidence="8">The sequence shown here is derived from an EMBL/GenBank/DDBJ whole genome shotgun (WGS) entry which is preliminary data.</text>
</comment>
<dbReference type="Pfam" id="PF00196">
    <property type="entry name" value="GerE"/>
    <property type="match status" value="1"/>
</dbReference>
<keyword evidence="1 5" id="KW-0597">Phosphoprotein</keyword>
<feature type="domain" description="Response regulatory" evidence="7">
    <location>
        <begin position="3"/>
        <end position="125"/>
    </location>
</feature>
<name>A0A087ABR9_9BIFI</name>
<dbReference type="PROSITE" id="PS50043">
    <property type="entry name" value="HTH_LUXR_2"/>
    <property type="match status" value="1"/>
</dbReference>
<evidence type="ECO:0000313" key="9">
    <source>
        <dbReference type="Proteomes" id="UP000029072"/>
    </source>
</evidence>
<dbReference type="InterPro" id="IPR001789">
    <property type="entry name" value="Sig_transdc_resp-reg_receiver"/>
</dbReference>
<dbReference type="CDD" id="cd06170">
    <property type="entry name" value="LuxR_C_like"/>
    <property type="match status" value="1"/>
</dbReference>
<sequence length="227" mass="25803">MIRVMLVDDQRLARLGFQLMLDDVTDITVITSAENGQSAIDTLNQLDANHRPLPDVILMDVRMPGMDGIEATRHIARHWPTIRTLILTTYDEDDYAFGGLDAGASGFLLKDISKSQLMESIKAVFENGKILTPRITKKLVEYQQSKFIFQDQQNIFIESFKSLTTRERDICALIAQGLSNEDIAKKLFLETKSVKRYVSRILSKLHLSNRTQIAINWIKSGVFTQLK</sequence>
<keyword evidence="4" id="KW-0804">Transcription</keyword>
<feature type="modified residue" description="4-aspartylphosphate" evidence="5">
    <location>
        <position position="60"/>
    </location>
</feature>
<dbReference type="InterPro" id="IPR039420">
    <property type="entry name" value="WalR-like"/>
</dbReference>
<dbReference type="SMART" id="SM00421">
    <property type="entry name" value="HTH_LUXR"/>
    <property type="match status" value="1"/>
</dbReference>
<dbReference type="Gene3D" id="3.40.50.2300">
    <property type="match status" value="1"/>
</dbReference>
<keyword evidence="2" id="KW-0805">Transcription regulation</keyword>
<dbReference type="RefSeq" id="WP_043164775.1">
    <property type="nucleotide sequence ID" value="NZ_JDUV01000004.1"/>
</dbReference>
<dbReference type="PANTHER" id="PTHR43214:SF24">
    <property type="entry name" value="TRANSCRIPTIONAL REGULATORY PROTEIN NARL-RELATED"/>
    <property type="match status" value="1"/>
</dbReference>
<dbReference type="Pfam" id="PF00072">
    <property type="entry name" value="Response_reg"/>
    <property type="match status" value="1"/>
</dbReference>
<evidence type="ECO:0000256" key="3">
    <source>
        <dbReference type="ARBA" id="ARBA00023125"/>
    </source>
</evidence>
<dbReference type="InterPro" id="IPR011006">
    <property type="entry name" value="CheY-like_superfamily"/>
</dbReference>
<keyword evidence="8" id="KW-0378">Hydrolase</keyword>
<dbReference type="GO" id="GO:0006355">
    <property type="term" value="P:regulation of DNA-templated transcription"/>
    <property type="evidence" value="ECO:0007669"/>
    <property type="project" value="InterPro"/>
</dbReference>
<protein>
    <submittedName>
        <fullName evidence="8">Two component transcriptional regulator, LuxR family</fullName>
        <ecNumber evidence="8">3.1.1.61</ecNumber>
    </submittedName>
</protein>
<dbReference type="eggNOG" id="COG2197">
    <property type="taxonomic scope" value="Bacteria"/>
</dbReference>
<evidence type="ECO:0000256" key="2">
    <source>
        <dbReference type="ARBA" id="ARBA00023015"/>
    </source>
</evidence>
<reference evidence="8 9" key="1">
    <citation type="submission" date="2014-03" db="EMBL/GenBank/DDBJ databases">
        <title>Genomics of Bifidobacteria.</title>
        <authorList>
            <person name="Ventura M."/>
            <person name="Milani C."/>
            <person name="Lugli G.A."/>
        </authorList>
    </citation>
    <scope>NUCLEOTIDE SEQUENCE [LARGE SCALE GENOMIC DNA]</scope>
    <source>
        <strain evidence="8 9">DSM 23973</strain>
    </source>
</reference>
<evidence type="ECO:0000256" key="5">
    <source>
        <dbReference type="PROSITE-ProRule" id="PRU00169"/>
    </source>
</evidence>
<evidence type="ECO:0000259" key="7">
    <source>
        <dbReference type="PROSITE" id="PS50110"/>
    </source>
</evidence>
<dbReference type="GO" id="GO:0003677">
    <property type="term" value="F:DNA binding"/>
    <property type="evidence" value="ECO:0007669"/>
    <property type="project" value="UniProtKB-KW"/>
</dbReference>
<dbReference type="Proteomes" id="UP000029072">
    <property type="component" value="Unassembled WGS sequence"/>
</dbReference>
<dbReference type="PROSITE" id="PS50110">
    <property type="entry name" value="RESPONSE_REGULATORY"/>
    <property type="match status" value="1"/>
</dbReference>
<dbReference type="GO" id="GO:0000160">
    <property type="term" value="P:phosphorelay signal transduction system"/>
    <property type="evidence" value="ECO:0007669"/>
    <property type="project" value="InterPro"/>
</dbReference>
<dbReference type="SMART" id="SM00448">
    <property type="entry name" value="REC"/>
    <property type="match status" value="1"/>
</dbReference>
<dbReference type="PANTHER" id="PTHR43214">
    <property type="entry name" value="TWO-COMPONENT RESPONSE REGULATOR"/>
    <property type="match status" value="1"/>
</dbReference>
<feature type="domain" description="HTH luxR-type" evidence="6">
    <location>
        <begin position="156"/>
        <end position="221"/>
    </location>
</feature>
<evidence type="ECO:0000259" key="6">
    <source>
        <dbReference type="PROSITE" id="PS50043"/>
    </source>
</evidence>
<dbReference type="PROSITE" id="PS00622">
    <property type="entry name" value="HTH_LUXR_1"/>
    <property type="match status" value="1"/>
</dbReference>
<gene>
    <name evidence="8" type="ORF">BCAL_0591</name>
</gene>
<organism evidence="8 9">
    <name type="scientific">Bifidobacterium callitrichos DSM 23973</name>
    <dbReference type="NCBI Taxonomy" id="1437609"/>
    <lineage>
        <taxon>Bacteria</taxon>
        <taxon>Bacillati</taxon>
        <taxon>Actinomycetota</taxon>
        <taxon>Actinomycetes</taxon>
        <taxon>Bifidobacteriales</taxon>
        <taxon>Bifidobacteriaceae</taxon>
        <taxon>Bifidobacterium</taxon>
    </lineage>
</organism>
<dbReference type="InterPro" id="IPR016032">
    <property type="entry name" value="Sig_transdc_resp-reg_C-effctor"/>
</dbReference>
<dbReference type="AlphaFoldDB" id="A0A087ABR9"/>
<evidence type="ECO:0000313" key="8">
    <source>
        <dbReference type="EMBL" id="KFI56219.1"/>
    </source>
</evidence>
<dbReference type="EC" id="3.1.1.61" evidence="8"/>
<dbReference type="CDD" id="cd17535">
    <property type="entry name" value="REC_NarL-like"/>
    <property type="match status" value="1"/>
</dbReference>
<proteinExistence type="predicted"/>
<keyword evidence="3" id="KW-0238">DNA-binding</keyword>
<dbReference type="InterPro" id="IPR000792">
    <property type="entry name" value="Tscrpt_reg_LuxR_C"/>
</dbReference>
<dbReference type="SUPFAM" id="SSF46894">
    <property type="entry name" value="C-terminal effector domain of the bipartite response regulators"/>
    <property type="match status" value="1"/>
</dbReference>
<evidence type="ECO:0000256" key="1">
    <source>
        <dbReference type="ARBA" id="ARBA00022553"/>
    </source>
</evidence>
<dbReference type="GO" id="GO:0008984">
    <property type="term" value="F:protein-glutamate methylesterase activity"/>
    <property type="evidence" value="ECO:0007669"/>
    <property type="project" value="UniProtKB-EC"/>
</dbReference>
<dbReference type="STRING" id="1437609.BCAL_0591"/>
<accession>A0A087ABR9</accession>
<dbReference type="InterPro" id="IPR058245">
    <property type="entry name" value="NreC/VraR/RcsB-like_REC"/>
</dbReference>
<dbReference type="EMBL" id="JGYS01000003">
    <property type="protein sequence ID" value="KFI56219.1"/>
    <property type="molecule type" value="Genomic_DNA"/>
</dbReference>